<feature type="non-terminal residue" evidence="2">
    <location>
        <position position="1"/>
    </location>
</feature>
<protein>
    <submittedName>
        <fullName evidence="2">Uncharacterized protein</fullName>
    </submittedName>
</protein>
<keyword evidence="1" id="KW-1133">Transmembrane helix</keyword>
<dbReference type="AlphaFoldDB" id="A0AAF0UQ92"/>
<gene>
    <name evidence="2" type="ORF">MTR67_042876</name>
</gene>
<sequence>KKKVLTREERIAELEKQKVLNGRVFDHEILTCVGLPMKFLKGEHQLFFEVVNKLLLPRTEKRTMGSSTDLFLMEQLYELEAINRPRIMIEHMHQIMPWRNAKYGIAYGYLLNLVFIILRCPLVERLQVLSSRLSLWPHLSSVNVWRQSWFQVIELLEKQETLKCEMDHFTTLLGAKDVEISRRQTLLQ</sequence>
<accession>A0AAF0UQ92</accession>
<organism evidence="2 3">
    <name type="scientific">Solanum verrucosum</name>
    <dbReference type="NCBI Taxonomy" id="315347"/>
    <lineage>
        <taxon>Eukaryota</taxon>
        <taxon>Viridiplantae</taxon>
        <taxon>Streptophyta</taxon>
        <taxon>Embryophyta</taxon>
        <taxon>Tracheophyta</taxon>
        <taxon>Spermatophyta</taxon>
        <taxon>Magnoliopsida</taxon>
        <taxon>eudicotyledons</taxon>
        <taxon>Gunneridae</taxon>
        <taxon>Pentapetalae</taxon>
        <taxon>asterids</taxon>
        <taxon>lamiids</taxon>
        <taxon>Solanales</taxon>
        <taxon>Solanaceae</taxon>
        <taxon>Solanoideae</taxon>
        <taxon>Solaneae</taxon>
        <taxon>Solanum</taxon>
    </lineage>
</organism>
<evidence type="ECO:0000313" key="2">
    <source>
        <dbReference type="EMBL" id="WMV49491.1"/>
    </source>
</evidence>
<keyword evidence="1" id="KW-0472">Membrane</keyword>
<name>A0AAF0UQ92_SOLVR</name>
<keyword evidence="3" id="KW-1185">Reference proteome</keyword>
<proteinExistence type="predicted"/>
<evidence type="ECO:0000256" key="1">
    <source>
        <dbReference type="SAM" id="Phobius"/>
    </source>
</evidence>
<dbReference type="Proteomes" id="UP001234989">
    <property type="component" value="Chromosome 10"/>
</dbReference>
<keyword evidence="1" id="KW-0812">Transmembrane</keyword>
<feature type="transmembrane region" description="Helical" evidence="1">
    <location>
        <begin position="101"/>
        <end position="118"/>
    </location>
</feature>
<reference evidence="2" key="1">
    <citation type="submission" date="2023-08" db="EMBL/GenBank/DDBJ databases">
        <title>A de novo genome assembly of Solanum verrucosum Schlechtendal, a Mexican diploid species geographically isolated from the other diploid A-genome species in potato relatives.</title>
        <authorList>
            <person name="Hosaka K."/>
        </authorList>
    </citation>
    <scope>NUCLEOTIDE SEQUENCE</scope>
    <source>
        <tissue evidence="2">Young leaves</tissue>
    </source>
</reference>
<dbReference type="EMBL" id="CP133621">
    <property type="protein sequence ID" value="WMV49491.1"/>
    <property type="molecule type" value="Genomic_DNA"/>
</dbReference>
<evidence type="ECO:0000313" key="3">
    <source>
        <dbReference type="Proteomes" id="UP001234989"/>
    </source>
</evidence>